<feature type="transmembrane region" description="Helical" evidence="1">
    <location>
        <begin position="15"/>
        <end position="37"/>
    </location>
</feature>
<keyword evidence="1" id="KW-0472">Membrane</keyword>
<dbReference type="Proteomes" id="UP000033033">
    <property type="component" value="Chromosome"/>
</dbReference>
<accession>A0A0E3QTS6</accession>
<dbReference type="EMBL" id="CP009528">
    <property type="protein sequence ID" value="AKB54132.1"/>
    <property type="molecule type" value="Genomic_DNA"/>
</dbReference>
<reference evidence="2 3" key="1">
    <citation type="submission" date="2014-07" db="EMBL/GenBank/DDBJ databases">
        <title>Methanogenic archaea and the global carbon cycle.</title>
        <authorList>
            <person name="Henriksen J.R."/>
            <person name="Luke J."/>
            <person name="Reinhart S."/>
            <person name="Benedict M.N."/>
            <person name="Youngblut N.D."/>
            <person name="Metcalf M.E."/>
            <person name="Whitaker R.J."/>
            <person name="Metcalf W.W."/>
        </authorList>
    </citation>
    <scope>NUCLEOTIDE SEQUENCE [LARGE SCALE GENOMIC DNA]</scope>
    <source>
        <strain evidence="2 3">MS</strain>
    </source>
</reference>
<proteinExistence type="predicted"/>
<name>A0A0E3QTS6_METBA</name>
<keyword evidence="3" id="KW-1185">Reference proteome</keyword>
<keyword evidence="1" id="KW-0812">Transmembrane</keyword>
<gene>
    <name evidence="2" type="ORF">MSBRM_1134</name>
</gene>
<evidence type="ECO:0000256" key="1">
    <source>
        <dbReference type="SAM" id="Phobius"/>
    </source>
</evidence>
<dbReference type="STRING" id="1434108.MSBRM_1134"/>
<dbReference type="KEGG" id="mby:MSBRM_1134"/>
<keyword evidence="1" id="KW-1133">Transmembrane helix</keyword>
<evidence type="ECO:0000313" key="3">
    <source>
        <dbReference type="Proteomes" id="UP000033033"/>
    </source>
</evidence>
<organism evidence="2 3">
    <name type="scientific">Methanosarcina barkeri MS</name>
    <dbReference type="NCBI Taxonomy" id="1434108"/>
    <lineage>
        <taxon>Archaea</taxon>
        <taxon>Methanobacteriati</taxon>
        <taxon>Methanobacteriota</taxon>
        <taxon>Stenosarchaea group</taxon>
        <taxon>Methanomicrobia</taxon>
        <taxon>Methanosarcinales</taxon>
        <taxon>Methanosarcinaceae</taxon>
        <taxon>Methanosarcina</taxon>
    </lineage>
</organism>
<sequence length="68" mass="7784">MKIKDVLIGIFMKNISHIIALMTMIYLSLIFIPIAYANPITIQYFHQKGCHDCEVTGPIVDQIEAQYN</sequence>
<dbReference type="AlphaFoldDB" id="A0A0E3QTS6"/>
<dbReference type="PATRIC" id="fig|1434108.4.peg.1393"/>
<dbReference type="HOGENOM" id="CLU_2784029_0_0_2"/>
<protein>
    <submittedName>
        <fullName evidence="2">Uncharacterized protein</fullName>
    </submittedName>
</protein>
<evidence type="ECO:0000313" key="2">
    <source>
        <dbReference type="EMBL" id="AKB54132.1"/>
    </source>
</evidence>